<reference evidence="2" key="1">
    <citation type="journal article" date="2022" name="bioRxiv">
        <title>Sequencing and chromosome-scale assembly of the giantPleurodeles waltlgenome.</title>
        <authorList>
            <person name="Brown T."/>
            <person name="Elewa A."/>
            <person name="Iarovenko S."/>
            <person name="Subramanian E."/>
            <person name="Araus A.J."/>
            <person name="Petzold A."/>
            <person name="Susuki M."/>
            <person name="Suzuki K.-i.T."/>
            <person name="Hayashi T."/>
            <person name="Toyoda A."/>
            <person name="Oliveira C."/>
            <person name="Osipova E."/>
            <person name="Leigh N.D."/>
            <person name="Simon A."/>
            <person name="Yun M.H."/>
        </authorList>
    </citation>
    <scope>NUCLEOTIDE SEQUENCE</scope>
    <source>
        <strain evidence="2">20211129_DDA</strain>
        <tissue evidence="2">Liver</tissue>
    </source>
</reference>
<dbReference type="Proteomes" id="UP001066276">
    <property type="component" value="Chromosome 5"/>
</dbReference>
<evidence type="ECO:0000256" key="1">
    <source>
        <dbReference type="SAM" id="MobiDB-lite"/>
    </source>
</evidence>
<evidence type="ECO:0000313" key="2">
    <source>
        <dbReference type="EMBL" id="KAJ1152333.1"/>
    </source>
</evidence>
<sequence length="165" mass="17809">MWRRRRRHIPEPRTSSERIERRTGVRGTGDTPILVGVLHTGRARPGDPDERLTVSGAAERGDQGPLLAPPDGSVNPSDGRGGTPDPVPTEDSLTQGLKRQRSPVVEPRASLDCAVRVRCGSPRPPGPPTEISGITGEPEPQVFPPGEVYYASCPIQSGPAWRTER</sequence>
<dbReference type="EMBL" id="JANPWB010000009">
    <property type="protein sequence ID" value="KAJ1152333.1"/>
    <property type="molecule type" value="Genomic_DNA"/>
</dbReference>
<comment type="caution">
    <text evidence="2">The sequence shown here is derived from an EMBL/GenBank/DDBJ whole genome shotgun (WGS) entry which is preliminary data.</text>
</comment>
<gene>
    <name evidence="2" type="ORF">NDU88_005108</name>
</gene>
<accession>A0AAV7RK08</accession>
<protein>
    <submittedName>
        <fullName evidence="2">Uncharacterized protein</fullName>
    </submittedName>
</protein>
<feature type="region of interest" description="Disordered" evidence="1">
    <location>
        <begin position="1"/>
        <end position="140"/>
    </location>
</feature>
<dbReference type="AlphaFoldDB" id="A0AAV7RK08"/>
<organism evidence="2 3">
    <name type="scientific">Pleurodeles waltl</name>
    <name type="common">Iberian ribbed newt</name>
    <dbReference type="NCBI Taxonomy" id="8319"/>
    <lineage>
        <taxon>Eukaryota</taxon>
        <taxon>Metazoa</taxon>
        <taxon>Chordata</taxon>
        <taxon>Craniata</taxon>
        <taxon>Vertebrata</taxon>
        <taxon>Euteleostomi</taxon>
        <taxon>Amphibia</taxon>
        <taxon>Batrachia</taxon>
        <taxon>Caudata</taxon>
        <taxon>Salamandroidea</taxon>
        <taxon>Salamandridae</taxon>
        <taxon>Pleurodelinae</taxon>
        <taxon>Pleurodeles</taxon>
    </lineage>
</organism>
<proteinExistence type="predicted"/>
<keyword evidence="3" id="KW-1185">Reference proteome</keyword>
<name>A0AAV7RK08_PLEWA</name>
<feature type="compositionally biased region" description="Basic and acidic residues" evidence="1">
    <location>
        <begin position="9"/>
        <end position="23"/>
    </location>
</feature>
<evidence type="ECO:0000313" key="3">
    <source>
        <dbReference type="Proteomes" id="UP001066276"/>
    </source>
</evidence>